<keyword evidence="7" id="KW-1185">Reference proteome</keyword>
<gene>
    <name evidence="6" type="ORF">O6P43_005278</name>
</gene>
<feature type="transmembrane region" description="Helical" evidence="5">
    <location>
        <begin position="131"/>
        <end position="152"/>
    </location>
</feature>
<evidence type="ECO:0000256" key="5">
    <source>
        <dbReference type="SAM" id="Phobius"/>
    </source>
</evidence>
<evidence type="ECO:0000256" key="1">
    <source>
        <dbReference type="ARBA" id="ARBA00004141"/>
    </source>
</evidence>
<dbReference type="AlphaFoldDB" id="A0AAD7Q5M3"/>
<keyword evidence="4 5" id="KW-0472">Membrane</keyword>
<evidence type="ECO:0000256" key="2">
    <source>
        <dbReference type="ARBA" id="ARBA00022692"/>
    </source>
</evidence>
<feature type="transmembrane region" description="Helical" evidence="5">
    <location>
        <begin position="164"/>
        <end position="182"/>
    </location>
</feature>
<comment type="caution">
    <text evidence="6">The sequence shown here is derived from an EMBL/GenBank/DDBJ whole genome shotgun (WGS) entry which is preliminary data.</text>
</comment>
<name>A0AAD7Q5M3_QUISA</name>
<keyword evidence="2 5" id="KW-0812">Transmembrane</keyword>
<dbReference type="EMBL" id="JARAOO010000003">
    <property type="protein sequence ID" value="KAJ7975342.1"/>
    <property type="molecule type" value="Genomic_DNA"/>
</dbReference>
<dbReference type="GO" id="GO:0016020">
    <property type="term" value="C:membrane"/>
    <property type="evidence" value="ECO:0007669"/>
    <property type="project" value="UniProtKB-SubCell"/>
</dbReference>
<sequence>MMEDEEQKLVQGSLNLDESAALVGKSELTVDEVVEGYVGSLGFSQLLHVFLVSLAWIFDSQSTLVTIFSDAQPPAWRCKADATSWSACISKYSNNKNDGSVCGLVPRTWEWVTGNTSSTIAKWDLICERNFLGPIPASLFFLGSLLRSAVYGRLADSCLGRKRTVFVSCILTSATAFITSLYPNVWFVPSSDLQMGLPDLGLAYAALFYLQKQLAANSVVRGRGKEALEVSDKFARLNGNKLPENIILANPSPTKTSCSSEGQADNTGEDKTLWTTKWDAKRMATVMVAGLGVGFVYYGIQLNVENLSFNLYFTVALNAMMEIPAVFIGSFLLGFTNRRLLFSVSTYIADVSCILCSILSNMRRAKSNSEAHQSRGSWVQLAIEAIGFMGASTAFDVSYIYCVELFPTNVRNFAVSMLRQALMLGASIVPLLVVLGCLSPSISFLIFGA</sequence>
<reference evidence="6" key="1">
    <citation type="journal article" date="2023" name="Science">
        <title>Elucidation of the pathway for biosynthesis of saponin adjuvants from the soapbark tree.</title>
        <authorList>
            <person name="Reed J."/>
            <person name="Orme A."/>
            <person name="El-Demerdash A."/>
            <person name="Owen C."/>
            <person name="Martin L.B.B."/>
            <person name="Misra R.C."/>
            <person name="Kikuchi S."/>
            <person name="Rejzek M."/>
            <person name="Martin A.C."/>
            <person name="Harkess A."/>
            <person name="Leebens-Mack J."/>
            <person name="Louveau T."/>
            <person name="Stephenson M.J."/>
            <person name="Osbourn A."/>
        </authorList>
    </citation>
    <scope>NUCLEOTIDE SEQUENCE</scope>
    <source>
        <strain evidence="6">S10</strain>
    </source>
</reference>
<dbReference type="SUPFAM" id="SSF103473">
    <property type="entry name" value="MFS general substrate transporter"/>
    <property type="match status" value="1"/>
</dbReference>
<dbReference type="Proteomes" id="UP001163823">
    <property type="component" value="Chromosome 3"/>
</dbReference>
<comment type="subcellular location">
    <subcellularLocation>
        <location evidence="1">Membrane</location>
        <topology evidence="1">Multi-pass membrane protein</topology>
    </subcellularLocation>
</comment>
<accession>A0AAD7Q5M3</accession>
<keyword evidence="3 5" id="KW-1133">Transmembrane helix</keyword>
<feature type="transmembrane region" description="Helical" evidence="5">
    <location>
        <begin position="421"/>
        <end position="447"/>
    </location>
</feature>
<dbReference type="Gene3D" id="1.20.1250.20">
    <property type="entry name" value="MFS general substrate transporter like domains"/>
    <property type="match status" value="1"/>
</dbReference>
<feature type="transmembrane region" description="Helical" evidence="5">
    <location>
        <begin position="312"/>
        <end position="334"/>
    </location>
</feature>
<evidence type="ECO:0000313" key="7">
    <source>
        <dbReference type="Proteomes" id="UP001163823"/>
    </source>
</evidence>
<evidence type="ECO:0000256" key="3">
    <source>
        <dbReference type="ARBA" id="ARBA00022989"/>
    </source>
</evidence>
<feature type="transmembrane region" description="Helical" evidence="5">
    <location>
        <begin position="283"/>
        <end position="300"/>
    </location>
</feature>
<organism evidence="6 7">
    <name type="scientific">Quillaja saponaria</name>
    <name type="common">Soap bark tree</name>
    <dbReference type="NCBI Taxonomy" id="32244"/>
    <lineage>
        <taxon>Eukaryota</taxon>
        <taxon>Viridiplantae</taxon>
        <taxon>Streptophyta</taxon>
        <taxon>Embryophyta</taxon>
        <taxon>Tracheophyta</taxon>
        <taxon>Spermatophyta</taxon>
        <taxon>Magnoliopsida</taxon>
        <taxon>eudicotyledons</taxon>
        <taxon>Gunneridae</taxon>
        <taxon>Pentapetalae</taxon>
        <taxon>rosids</taxon>
        <taxon>fabids</taxon>
        <taxon>Fabales</taxon>
        <taxon>Quillajaceae</taxon>
        <taxon>Quillaja</taxon>
    </lineage>
</organism>
<dbReference type="PANTHER" id="PTHR24064">
    <property type="entry name" value="SOLUTE CARRIER FAMILY 22 MEMBER"/>
    <property type="match status" value="1"/>
</dbReference>
<feature type="transmembrane region" description="Helical" evidence="5">
    <location>
        <begin position="340"/>
        <end position="360"/>
    </location>
</feature>
<dbReference type="KEGG" id="qsa:O6P43_005278"/>
<evidence type="ECO:0000313" key="6">
    <source>
        <dbReference type="EMBL" id="KAJ7975342.1"/>
    </source>
</evidence>
<feature type="transmembrane region" description="Helical" evidence="5">
    <location>
        <begin position="381"/>
        <end position="401"/>
    </location>
</feature>
<protein>
    <submittedName>
        <fullName evidence="6">Organic cation/carnitine transporter like</fullName>
    </submittedName>
</protein>
<proteinExistence type="predicted"/>
<dbReference type="InterPro" id="IPR036259">
    <property type="entry name" value="MFS_trans_sf"/>
</dbReference>
<evidence type="ECO:0000256" key="4">
    <source>
        <dbReference type="ARBA" id="ARBA00023136"/>
    </source>
</evidence>